<accession>A0A2P6TKN8</accession>
<dbReference type="InterPro" id="IPR017441">
    <property type="entry name" value="Protein_kinase_ATP_BS"/>
</dbReference>
<evidence type="ECO:0000256" key="10">
    <source>
        <dbReference type="ARBA" id="ARBA00039290"/>
    </source>
</evidence>
<proteinExistence type="inferred from homology"/>
<dbReference type="Gene3D" id="3.30.200.20">
    <property type="entry name" value="Phosphorylase Kinase, domain 1"/>
    <property type="match status" value="1"/>
</dbReference>
<evidence type="ECO:0000256" key="11">
    <source>
        <dbReference type="ARBA" id="ARBA00042165"/>
    </source>
</evidence>
<evidence type="ECO:0000256" key="8">
    <source>
        <dbReference type="ARBA" id="ARBA00023170"/>
    </source>
</evidence>
<evidence type="ECO:0000256" key="13">
    <source>
        <dbReference type="PROSITE-ProRule" id="PRU10141"/>
    </source>
</evidence>
<evidence type="ECO:0000256" key="3">
    <source>
        <dbReference type="ARBA" id="ARBA00011897"/>
    </source>
</evidence>
<dbReference type="Pfam" id="PF00326">
    <property type="entry name" value="Peptidase_S9"/>
    <property type="match status" value="1"/>
</dbReference>
<feature type="compositionally biased region" description="Polar residues" evidence="15">
    <location>
        <begin position="1202"/>
        <end position="1218"/>
    </location>
</feature>
<dbReference type="Gene3D" id="3.30.450.40">
    <property type="match status" value="1"/>
</dbReference>
<keyword evidence="9" id="KW-0325">Glycoprotein</keyword>
<dbReference type="Gene3D" id="3.40.30.10">
    <property type="entry name" value="Glutaredoxin"/>
    <property type="match status" value="1"/>
</dbReference>
<dbReference type="GO" id="GO:0016209">
    <property type="term" value="F:antioxidant activity"/>
    <property type="evidence" value="ECO:0007669"/>
    <property type="project" value="InterPro"/>
</dbReference>
<keyword evidence="14" id="KW-0175">Coiled coil</keyword>
<dbReference type="InterPro" id="IPR047262">
    <property type="entry name" value="PRX-like1"/>
</dbReference>
<feature type="transmembrane region" description="Helical" evidence="16">
    <location>
        <begin position="1916"/>
        <end position="1936"/>
    </location>
</feature>
<dbReference type="GO" id="GO:0006508">
    <property type="term" value="P:proteolysis"/>
    <property type="evidence" value="ECO:0007669"/>
    <property type="project" value="UniProtKB-KW"/>
</dbReference>
<dbReference type="Pfam" id="PF02897">
    <property type="entry name" value="Peptidase_S9_N"/>
    <property type="match status" value="1"/>
</dbReference>
<dbReference type="PROSITE" id="PS50011">
    <property type="entry name" value="PROTEIN_KINASE_DOM"/>
    <property type="match status" value="1"/>
</dbReference>
<evidence type="ECO:0000259" key="17">
    <source>
        <dbReference type="PROSITE" id="PS50011"/>
    </source>
</evidence>
<dbReference type="GO" id="GO:0016491">
    <property type="term" value="F:oxidoreductase activity"/>
    <property type="evidence" value="ECO:0007669"/>
    <property type="project" value="InterPro"/>
</dbReference>
<dbReference type="SUPFAM" id="SSF53474">
    <property type="entry name" value="alpha/beta-Hydrolases"/>
    <property type="match status" value="2"/>
</dbReference>
<dbReference type="Pfam" id="PF00578">
    <property type="entry name" value="AhpC-TSA"/>
    <property type="match status" value="1"/>
</dbReference>
<dbReference type="PANTHER" id="PTHR11757:SF19">
    <property type="entry name" value="PROLYL ENDOPEPTIDASE-LIKE"/>
    <property type="match status" value="1"/>
</dbReference>
<dbReference type="SMART" id="SM00065">
    <property type="entry name" value="GAF"/>
    <property type="match status" value="1"/>
</dbReference>
<dbReference type="Gene3D" id="2.130.10.120">
    <property type="entry name" value="Prolyl oligopeptidase, N-terminal domain"/>
    <property type="match status" value="1"/>
</dbReference>
<keyword evidence="5" id="KW-0732">Signal</keyword>
<keyword evidence="8" id="KW-0675">Receptor</keyword>
<dbReference type="InterPro" id="IPR000719">
    <property type="entry name" value="Prot_kinase_dom"/>
</dbReference>
<keyword evidence="13" id="KW-0067">ATP-binding</keyword>
<feature type="compositionally biased region" description="Low complexity" evidence="15">
    <location>
        <begin position="3207"/>
        <end position="3219"/>
    </location>
</feature>
<comment type="similarity">
    <text evidence="2">Belongs to the peptidase S9A family.</text>
</comment>
<comment type="caution">
    <text evidence="19">The sequence shown here is derived from an EMBL/GenBank/DDBJ whole genome shotgun (WGS) entry which is preliminary data.</text>
</comment>
<evidence type="ECO:0000256" key="16">
    <source>
        <dbReference type="SAM" id="Phobius"/>
    </source>
</evidence>
<dbReference type="SUPFAM" id="SSF56112">
    <property type="entry name" value="Protein kinase-like (PK-like)"/>
    <property type="match status" value="1"/>
</dbReference>
<dbReference type="Gene3D" id="3.40.50.1820">
    <property type="entry name" value="alpha/beta hydrolase"/>
    <property type="match status" value="2"/>
</dbReference>
<dbReference type="FunFam" id="1.20.120.980:FF:000007">
    <property type="entry name" value="Predicted protein"/>
    <property type="match status" value="1"/>
</dbReference>
<dbReference type="PRINTS" id="PR00862">
    <property type="entry name" value="PROLIGOPTASE"/>
</dbReference>
<dbReference type="InterPro" id="IPR001375">
    <property type="entry name" value="Peptidase_S9_cat"/>
</dbReference>
<dbReference type="InterPro" id="IPR023302">
    <property type="entry name" value="Pept_S9A_N"/>
</dbReference>
<evidence type="ECO:0000313" key="20">
    <source>
        <dbReference type="Proteomes" id="UP000239899"/>
    </source>
</evidence>
<dbReference type="InterPro" id="IPR001245">
    <property type="entry name" value="Ser-Thr/Tyr_kinase_cat_dom"/>
</dbReference>
<feature type="transmembrane region" description="Helical" evidence="16">
    <location>
        <begin position="1872"/>
        <end position="1896"/>
    </location>
</feature>
<dbReference type="PROSITE" id="PS00107">
    <property type="entry name" value="PROTEIN_KINASE_ATP"/>
    <property type="match status" value="1"/>
</dbReference>
<evidence type="ECO:0000256" key="12">
    <source>
        <dbReference type="ARBA" id="ARBA00045448"/>
    </source>
</evidence>
<keyword evidence="20" id="KW-1185">Reference proteome</keyword>
<evidence type="ECO:0000256" key="1">
    <source>
        <dbReference type="ARBA" id="ARBA00001070"/>
    </source>
</evidence>
<dbReference type="GO" id="GO:0005524">
    <property type="term" value="F:ATP binding"/>
    <property type="evidence" value="ECO:0007669"/>
    <property type="project" value="UniProtKB-UniRule"/>
</dbReference>
<dbReference type="InterPro" id="IPR008266">
    <property type="entry name" value="Tyr_kinase_AS"/>
</dbReference>
<keyword evidence="7" id="KW-0720">Serine protease</keyword>
<feature type="coiled-coil region" evidence="14">
    <location>
        <begin position="3115"/>
        <end position="3149"/>
    </location>
</feature>
<evidence type="ECO:0000259" key="18">
    <source>
        <dbReference type="PROSITE" id="PS51352"/>
    </source>
</evidence>
<feature type="domain" description="Thioredoxin" evidence="18">
    <location>
        <begin position="2564"/>
        <end position="2724"/>
    </location>
</feature>
<name>A0A2P6TKN8_CHLSO</name>
<dbReference type="Gene3D" id="1.10.510.10">
    <property type="entry name" value="Transferase(Phosphotransferase) domain 1"/>
    <property type="match status" value="1"/>
</dbReference>
<keyword evidence="13" id="KW-0547">Nucleotide-binding</keyword>
<keyword evidence="6" id="KW-0378">Hydrolase</keyword>
<comment type="function">
    <text evidence="12">Serine peptidase whose precise substrate specificity remains unclear. Does not cleave peptides after a arginine or lysine residue. Regulates trans-Golgi network morphology and sorting by regulating the membrane binding of the AP-1 complex. May play a role in the regulation of synaptic vesicle exocytosis.</text>
</comment>
<evidence type="ECO:0000313" key="19">
    <source>
        <dbReference type="EMBL" id="PRW44844.1"/>
    </source>
</evidence>
<keyword evidence="16" id="KW-0812">Transmembrane</keyword>
<reference evidence="19 20" key="1">
    <citation type="journal article" date="2018" name="Plant J.">
        <title>Genome sequences of Chlorella sorokiniana UTEX 1602 and Micractinium conductrix SAG 241.80: implications to maltose excretion by a green alga.</title>
        <authorList>
            <person name="Arriola M.B."/>
            <person name="Velmurugan N."/>
            <person name="Zhang Y."/>
            <person name="Plunkett M.H."/>
            <person name="Hondzo H."/>
            <person name="Barney B.M."/>
        </authorList>
    </citation>
    <scope>NUCLEOTIDE SEQUENCE [LARGE SCALE GENOMIC DNA]</scope>
    <source>
        <strain evidence="20">UTEX 1602</strain>
    </source>
</reference>
<dbReference type="SUPFAM" id="SSF52833">
    <property type="entry name" value="Thioredoxin-like"/>
    <property type="match status" value="1"/>
</dbReference>
<comment type="catalytic activity">
    <reaction evidence="1">
        <text>Hydrolysis of Pro-|-Xaa &gt;&gt; Ala-|-Xaa in oligopeptides.</text>
        <dbReference type="EC" id="3.4.21.26"/>
    </reaction>
</comment>
<keyword evidence="16" id="KW-1133">Transmembrane helix</keyword>
<dbReference type="PROSITE" id="PS51352">
    <property type="entry name" value="THIOREDOXIN_2"/>
    <property type="match status" value="1"/>
</dbReference>
<feature type="region of interest" description="Disordered" evidence="15">
    <location>
        <begin position="2763"/>
        <end position="2899"/>
    </location>
</feature>
<dbReference type="InterPro" id="IPR002470">
    <property type="entry name" value="Peptidase_S9A"/>
</dbReference>
<dbReference type="InterPro" id="IPR003018">
    <property type="entry name" value="GAF"/>
</dbReference>
<dbReference type="InterPro" id="IPR008758">
    <property type="entry name" value="Peptidase_S28"/>
</dbReference>
<protein>
    <recommendedName>
        <fullName evidence="10">Prolyl endopeptidase-like</fullName>
        <ecNumber evidence="3">3.4.21.26</ecNumber>
    </recommendedName>
    <alternativeName>
        <fullName evidence="11">Prolylendopeptidase-like</fullName>
    </alternativeName>
</protein>
<dbReference type="GO" id="GO:0004672">
    <property type="term" value="F:protein kinase activity"/>
    <property type="evidence" value="ECO:0007669"/>
    <property type="project" value="InterPro"/>
</dbReference>
<dbReference type="FunFam" id="3.40.50.1820:FF:000005">
    <property type="entry name" value="Prolyl endopeptidase"/>
    <property type="match status" value="1"/>
</dbReference>
<feature type="compositionally biased region" description="Low complexity" evidence="15">
    <location>
        <begin position="2836"/>
        <end position="2846"/>
    </location>
</feature>
<dbReference type="EC" id="3.4.21.26" evidence="3"/>
<evidence type="ECO:0000256" key="14">
    <source>
        <dbReference type="SAM" id="Coils"/>
    </source>
</evidence>
<feature type="region of interest" description="Disordered" evidence="15">
    <location>
        <begin position="3198"/>
        <end position="3219"/>
    </location>
</feature>
<dbReference type="InterPro" id="IPR029016">
    <property type="entry name" value="GAF-like_dom_sf"/>
</dbReference>
<dbReference type="InterPro" id="IPR000866">
    <property type="entry name" value="AhpC/TSA"/>
</dbReference>
<dbReference type="Proteomes" id="UP000239899">
    <property type="component" value="Unassembled WGS sequence"/>
</dbReference>
<dbReference type="Gene3D" id="1.20.120.980">
    <property type="entry name" value="Serine carboxypeptidase S28, SKS domain"/>
    <property type="match status" value="1"/>
</dbReference>
<keyword evidence="4" id="KW-0645">Protease</keyword>
<keyword evidence="16" id="KW-0472">Membrane</keyword>
<dbReference type="EMBL" id="LHPG02000012">
    <property type="protein sequence ID" value="PRW44844.1"/>
    <property type="molecule type" value="Genomic_DNA"/>
</dbReference>
<dbReference type="SUPFAM" id="SSF55781">
    <property type="entry name" value="GAF domain-like"/>
    <property type="match status" value="1"/>
</dbReference>
<gene>
    <name evidence="19" type="ORF">C2E21_6299</name>
</gene>
<dbReference type="PROSITE" id="PS00109">
    <property type="entry name" value="PROTEIN_KINASE_TYR"/>
    <property type="match status" value="1"/>
</dbReference>
<evidence type="ECO:0000256" key="9">
    <source>
        <dbReference type="ARBA" id="ARBA00023180"/>
    </source>
</evidence>
<dbReference type="Pfam" id="PF07714">
    <property type="entry name" value="PK_Tyr_Ser-Thr"/>
    <property type="match status" value="1"/>
</dbReference>
<feature type="domain" description="Protein kinase" evidence="17">
    <location>
        <begin position="1363"/>
        <end position="1654"/>
    </location>
</feature>
<evidence type="ECO:0000256" key="7">
    <source>
        <dbReference type="ARBA" id="ARBA00022825"/>
    </source>
</evidence>
<feature type="compositionally biased region" description="Polar residues" evidence="15">
    <location>
        <begin position="1252"/>
        <end position="1261"/>
    </location>
</feature>
<feature type="transmembrane region" description="Helical" evidence="16">
    <location>
        <begin position="1738"/>
        <end position="1762"/>
    </location>
</feature>
<dbReference type="InterPro" id="IPR029058">
    <property type="entry name" value="AB_hydrolase_fold"/>
</dbReference>
<organism evidence="19 20">
    <name type="scientific">Chlorella sorokiniana</name>
    <name type="common">Freshwater green alga</name>
    <dbReference type="NCBI Taxonomy" id="3076"/>
    <lineage>
        <taxon>Eukaryota</taxon>
        <taxon>Viridiplantae</taxon>
        <taxon>Chlorophyta</taxon>
        <taxon>core chlorophytes</taxon>
        <taxon>Trebouxiophyceae</taxon>
        <taxon>Chlorellales</taxon>
        <taxon>Chlorellaceae</taxon>
        <taxon>Chlorella clade</taxon>
        <taxon>Chlorella</taxon>
    </lineage>
</organism>
<dbReference type="OrthoDB" id="248387at2759"/>
<dbReference type="CDD" id="cd02969">
    <property type="entry name" value="PRX_like1"/>
    <property type="match status" value="1"/>
</dbReference>
<dbReference type="InterPro" id="IPR036249">
    <property type="entry name" value="Thioredoxin-like_sf"/>
</dbReference>
<dbReference type="GO" id="GO:0004252">
    <property type="term" value="F:serine-type endopeptidase activity"/>
    <property type="evidence" value="ECO:0007669"/>
    <property type="project" value="UniProtKB-EC"/>
</dbReference>
<feature type="region of interest" description="Disordered" evidence="15">
    <location>
        <begin position="1252"/>
        <end position="1290"/>
    </location>
</feature>
<evidence type="ECO:0000256" key="6">
    <source>
        <dbReference type="ARBA" id="ARBA00022801"/>
    </source>
</evidence>
<feature type="region of interest" description="Disordered" evidence="15">
    <location>
        <begin position="1199"/>
        <end position="1219"/>
    </location>
</feature>
<dbReference type="InterPro" id="IPR011009">
    <property type="entry name" value="Kinase-like_dom_sf"/>
</dbReference>
<dbReference type="SUPFAM" id="SSF50993">
    <property type="entry name" value="Peptidase/esterase 'gauge' domain"/>
    <property type="match status" value="1"/>
</dbReference>
<feature type="transmembrane region" description="Helical" evidence="16">
    <location>
        <begin position="1811"/>
        <end position="1829"/>
    </location>
</feature>
<evidence type="ECO:0000256" key="4">
    <source>
        <dbReference type="ARBA" id="ARBA00022670"/>
    </source>
</evidence>
<sequence>MRARAVLGATAVALTAVGTGLLFRRLAPASRLNRLLNRNLHLFAPSERTQLQTLASSRSKSHLLRHWPAPGVKDGAKRALVAAAAAGAPSSELEAARLDLLEAPLAAQRPHRLEMHGDVREDPYYWLRDDEREDADVIAHLKAEAAYTKAVLADTEQLQDQLYKEMRGRIQEADQSAPIRFKNFFYYTRTLEGAQYAVHCRRALAPGAPPPSEADAMDESIPEEVLLDENEEAKRYSFYMVAGFEESPDHKLVAWGEDTSGNEKYTLRVRDIATGKDLLTKPIKDTAGNFAWANDCKTLFYVTKDKLDRPYKVWRHVIGTDPSQDECVFHEQDDSFYIGISRSRSERMLYIHAGSAVTSDVRYMSADEPRGEWKLVLPRTHETEYSVEDRGDHLFITIRDQARPNSELLVASISDPTATKVLLPHREDVKLEHVEASQHFLTSFERREGLQCCVVYKLSADDSMPAELGEGELIQFEEPAYELSCGSQGDFDSPVLRMHYTSLRTPDQTVDFNMATRKRAVKKEQPVLGGFDPAKYTTQRLWATAPDGTRVPISLVYRSDLAKLDGSDPLLLDAYGSYEIPNDAHFRSSRLSLLDRGITFAIAHVRGGGEMGRRWYEAGKYLKKKNTFTDFIACAEHLVAHKYTSPQRLCIEGRSAGGLTMGAVVNMRPDLFHAAILGVPFVDCLTTMLDETIPLTVIEWEEWGNPAEKEYYDYMKSYSPVDNVQPAAYPHMLVLAGLHDPRVGYWEPAKFVAKVRQQRTNANLLLLKCDMGAGHFSQSGRFDRLKEVAVEFAFLLKVLGMKDAPLQPSGPAAAAAAAAKHPALLQPLTTGAIGSAASSETSAGRPRAMGGCLTKAEPPRKAADAAAAVPPPPSAVAPGPHAEAVAAAASHCDGPSCVGPSSAAVLEAPWEEERLKAVHALNVLGIEPKPALDNITQLMAAMFQTPVSAVSLVAEELHFISRAGHWACSTGRAGSFCDWILVPEAPEMLIVENAAEDARFRDNPYVKGDPRICFYAGAPLVATRDGHRYGTLCVFDFKPRSFSPAQYAMLSHFAELAVREMERELALEEQRQLRAGPAEMHLTRALDTFHEGVILLDLSSTMWHIVYANTAFREAAHMPTLLLGSSATALDSPVVAAAAAVASSQAYGPVDFWQLFRLVKNGDQGSNNAALLAMATGKEFSIQVQPVASSYSTDVGGYGSNGAASSPRSDGANGNQPPVLTLLFRPTGVEALRHYQPHIGIPAWVRSGSSGDLGSADNSTCSLGSNGGGGPPSPFSALAASPRRRSQEAKPQPYYFGVLQAGSKQPVSPRSAGSSPLLLPTPVATLDKPASLRSVGSPRSKREKALPALRGFVSVRPEVLQEVKLGALIGRGSMGRAYRGVWQGGRVAVKVIDTLRSADGKPRASADWDAPTPQAAVVEALLGRSLTHPHIVTVYAHGVSEEECVQATRCNRIYQQVWIVQEYCNRGSLLDAIDRGTLHMRAGAGGPNLSAIVACAQEVAGALCYLHSNDVIHGDLTPSNVLLVSAAKDARRFICKVGDFGLATWTGGMPERHSSNFGTVTHMPPELLGEGILSKATDAWSFGVLLLEMWHGKRAWLGVQPISVMSQVSAGQLPFDVPSDAPPALANIMRRCISLDPSARPTFQEILAALYELGSSLQSSTPTEGPASAAGSASHSGMVEHKDEALWLSAEQQADWVAFKKQVSVLWFGAFMAFNGLAWVAPRIMNRKRAIKHPKNQVYVKAAVCAATHAILCLAVSAYVLLRRDLSDCEGRAFCFDDMTARMLTVHAGYALFEVVFWQRSAAVAVPWNEMVFLGSVVTLLMAAAALVYPCRLSVLVLPVQQLLEAATLVDCMRRLCAVYGAPWHIRFKLQLLFTAAHFLKFVGSAGVAGFIYWWIRSNNLWKLDLPEGVSTFNSVYGLIMLSGSVILALVHFKWVQNALHMTNELIGSTKAEQQRQRAAVQALAGGGGGGGGSAKKKAAAGRPHTAGVLCLLLCLCACAEPVRSTKLKVPPIGPHHSHGVRQQGLLLGSDRPLVERCKERWRETRLDHFTWHTQHYWEQRYFTCDEFYQPGGPIFFYLGNEADVTLYLNNTGLMWELAPRHHALLVFAEHRFYGQSKPFKPSKLRKQKHMGYLTTEQAMADYATLIWELKEELKDPDAPVIGFGGSYGGMLATWFRLKYPHLLDGAIAASAPIWTYKGEDPPVDPGAFARIVTQDASPEGGSAEACAQNVRQTWRALQDLGGTEEGRQAISQAMRLCEDSALESEGDVTALRDWAASAWDYMAMGNYPYPSSYIINGAQPPLPAFPVRAACEHLADAELASDALRLLRALRDAVGIFYNHTGDLACFSFKEGPNPETDEDSNFWGYQYCTEQFMPFAKDGVNDMFWKEPFSTKQTEEGCRDQWGVEPRTLWASVEWGGRRLEAASNIVFSNGLLDPWSGGGVLYNISEANDLVAVIIPEGAHHLDLMFSHQLDPPSVREARALEERYIAKWVAQAPMACVTSSAVARPVAAVRLGRVQAQRVAPFTAQLIGGRPAGRAAAPVRRQGGRRSLHIVAVRVENEEVELGTKAPDFELLEPLTGKRLQLHAYAAGAPATLVMFICNHCPFVVHLKPALTELAKEYQAKGVKVVAISSNSVETHPQDGPDKMAEDAKEQGYTFPYLYDETQEVAKAYKAACTPEFYVFDADLKLTYHGQFDDSRPSKYGGDTPVTGEDLRHALDCAIAGKPLERRVKNSIGCNIKWRPGHAPACGCMQAALMVQQSAMEGPKEAPAEPVAPKQPKCEAAAGQGIVPRPQGSGEAAAGVAAACDDGAPLPEPGSPGASALDPPRPTTTYTAASSEGSPPSSAKRERQPSIELQAAAAAAAASPLQAGAEQPGTKRQRSSGVTASTAEERLAEAAARAEAAEQALAAMAARAELAEAAARAEAAEQALAAMAARAELAEGFAARLSSERLSWVAEVQQQQAQQRLKQQVQQLQDEVQQLRDSAEAMAAAAAALELKHAPIPGQAADQAKLQRQLSSALAARDALEQRLVLATEQQVTLSQKLAQAQQELKQQAAELQLMQQQLRQPEQCANCQGWAEALTVKCQELAAAEAARDAALAAAKQATDIAMLGHEEAVQVRAQADKEAADLRQQLQQLESERATVMAAVGLAAQMLAQEEEAQAVADENGQQLDVKLALAAVLQQMVAEHQAAVAQHTAGEHQAAEAHQAGVEQQAAAAAQASRPALSEAVLARMQPWLPPFTQPHELGMDWAKNVDPEGLKSVVEACRDEPESLAVFRPAVLCCYLRSIGEKAPGPRLDVAVQRIKDAWATQALHVQAVRLAQQALQALQDGGGEEA</sequence>
<feature type="compositionally biased region" description="Low complexity" evidence="15">
    <location>
        <begin position="2800"/>
        <end position="2812"/>
    </location>
</feature>
<feature type="transmembrane region" description="Helical" evidence="16">
    <location>
        <begin position="1705"/>
        <end position="1726"/>
    </location>
</feature>
<evidence type="ECO:0000256" key="5">
    <source>
        <dbReference type="ARBA" id="ARBA00022729"/>
    </source>
</evidence>
<dbReference type="InterPro" id="IPR051543">
    <property type="entry name" value="Serine_Peptidase_S9A"/>
</dbReference>
<dbReference type="GO" id="GO:0070008">
    <property type="term" value="F:serine-type exopeptidase activity"/>
    <property type="evidence" value="ECO:0007669"/>
    <property type="project" value="InterPro"/>
</dbReference>
<feature type="binding site" evidence="13">
    <location>
        <position position="1390"/>
    </location>
    <ligand>
        <name>ATP</name>
        <dbReference type="ChEBI" id="CHEBI:30616"/>
    </ligand>
</feature>
<evidence type="ECO:0000256" key="15">
    <source>
        <dbReference type="SAM" id="MobiDB-lite"/>
    </source>
</evidence>
<dbReference type="Pfam" id="PF05577">
    <property type="entry name" value="Peptidase_S28"/>
    <property type="match status" value="1"/>
</dbReference>
<dbReference type="InterPro" id="IPR013766">
    <property type="entry name" value="Thioredoxin_domain"/>
</dbReference>
<feature type="region of interest" description="Disordered" evidence="15">
    <location>
        <begin position="863"/>
        <end position="882"/>
    </location>
</feature>
<dbReference type="PANTHER" id="PTHR11757">
    <property type="entry name" value="PROTEASE FAMILY S9A OLIGOPEPTIDASE"/>
    <property type="match status" value="1"/>
</dbReference>
<evidence type="ECO:0000256" key="2">
    <source>
        <dbReference type="ARBA" id="ARBA00005228"/>
    </source>
</evidence>
<dbReference type="InterPro" id="IPR042269">
    <property type="entry name" value="Ser_carbopepase_S28_SKS"/>
</dbReference>